<evidence type="ECO:0000256" key="3">
    <source>
        <dbReference type="ARBA" id="ARBA00011738"/>
    </source>
</evidence>
<comment type="caution">
    <text evidence="6">The sequence shown here is derived from an EMBL/GenBank/DDBJ whole genome shotgun (WGS) entry which is preliminary data.</text>
</comment>
<dbReference type="PRINTS" id="PR01438">
    <property type="entry name" value="UNVRSLSTRESS"/>
</dbReference>
<dbReference type="CDD" id="cd00293">
    <property type="entry name" value="USP-like"/>
    <property type="match status" value="2"/>
</dbReference>
<reference evidence="6" key="2">
    <citation type="submission" date="2020-09" db="EMBL/GenBank/DDBJ databases">
        <authorList>
            <person name="Sun Q."/>
            <person name="Zhou Y."/>
        </authorList>
    </citation>
    <scope>NUCLEOTIDE SEQUENCE</scope>
    <source>
        <strain evidence="6">CGMCC 1.15758</strain>
    </source>
</reference>
<evidence type="ECO:0000256" key="1">
    <source>
        <dbReference type="ARBA" id="ARBA00004496"/>
    </source>
</evidence>
<gene>
    <name evidence="6" type="primary">usp</name>
    <name evidence="6" type="ORF">GCM10010995_05110</name>
</gene>
<dbReference type="Pfam" id="PF00582">
    <property type="entry name" value="Usp"/>
    <property type="match status" value="2"/>
</dbReference>
<dbReference type="GO" id="GO:0005737">
    <property type="term" value="C:cytoplasm"/>
    <property type="evidence" value="ECO:0007669"/>
    <property type="project" value="UniProtKB-SubCell"/>
</dbReference>
<feature type="domain" description="UspA" evidence="5">
    <location>
        <begin position="147"/>
        <end position="282"/>
    </location>
</feature>
<dbReference type="PANTHER" id="PTHR46268">
    <property type="entry name" value="STRESS RESPONSE PROTEIN NHAX"/>
    <property type="match status" value="1"/>
</dbReference>
<keyword evidence="7" id="KW-1185">Reference proteome</keyword>
<proteinExistence type="inferred from homology"/>
<reference evidence="6" key="1">
    <citation type="journal article" date="2014" name="Int. J. Syst. Evol. Microbiol.">
        <title>Complete genome sequence of Corynebacterium casei LMG S-19264T (=DSM 44701T), isolated from a smear-ripened cheese.</title>
        <authorList>
            <consortium name="US DOE Joint Genome Institute (JGI-PGF)"/>
            <person name="Walter F."/>
            <person name="Albersmeier A."/>
            <person name="Kalinowski J."/>
            <person name="Ruckert C."/>
        </authorList>
    </citation>
    <scope>NUCLEOTIDE SEQUENCE</scope>
    <source>
        <strain evidence="6">CGMCC 1.15758</strain>
    </source>
</reference>
<feature type="domain" description="UspA" evidence="5">
    <location>
        <begin position="3"/>
        <end position="135"/>
    </location>
</feature>
<evidence type="ECO:0000313" key="6">
    <source>
        <dbReference type="EMBL" id="GGF90807.1"/>
    </source>
</evidence>
<dbReference type="EMBL" id="BMJS01000003">
    <property type="protein sequence ID" value="GGF90807.1"/>
    <property type="molecule type" value="Genomic_DNA"/>
</dbReference>
<evidence type="ECO:0000256" key="2">
    <source>
        <dbReference type="ARBA" id="ARBA00008791"/>
    </source>
</evidence>
<dbReference type="InterPro" id="IPR006016">
    <property type="entry name" value="UspA"/>
</dbReference>
<name>A0A8J2Z311_9GAMM</name>
<evidence type="ECO:0000259" key="5">
    <source>
        <dbReference type="Pfam" id="PF00582"/>
    </source>
</evidence>
<evidence type="ECO:0000313" key="7">
    <source>
        <dbReference type="Proteomes" id="UP000636949"/>
    </source>
</evidence>
<keyword evidence="4" id="KW-0963">Cytoplasm</keyword>
<dbReference type="AlphaFoldDB" id="A0A8J2Z311"/>
<organism evidence="6 7">
    <name type="scientific">Cysteiniphilum litorale</name>
    <dbReference type="NCBI Taxonomy" id="2056700"/>
    <lineage>
        <taxon>Bacteria</taxon>
        <taxon>Pseudomonadati</taxon>
        <taxon>Pseudomonadota</taxon>
        <taxon>Gammaproteobacteria</taxon>
        <taxon>Thiotrichales</taxon>
        <taxon>Fastidiosibacteraceae</taxon>
        <taxon>Cysteiniphilum</taxon>
    </lineage>
</organism>
<dbReference type="Proteomes" id="UP000636949">
    <property type="component" value="Unassembled WGS sequence"/>
</dbReference>
<protein>
    <submittedName>
        <fullName evidence="6">Universal stress protein</fullName>
    </submittedName>
</protein>
<dbReference type="InterPro" id="IPR014729">
    <property type="entry name" value="Rossmann-like_a/b/a_fold"/>
</dbReference>
<dbReference type="SUPFAM" id="SSF52402">
    <property type="entry name" value="Adenine nucleotide alpha hydrolases-like"/>
    <property type="match status" value="2"/>
</dbReference>
<comment type="subcellular location">
    <subcellularLocation>
        <location evidence="1">Cytoplasm</location>
    </subcellularLocation>
</comment>
<dbReference type="PANTHER" id="PTHR46268:SF23">
    <property type="entry name" value="UNIVERSAL STRESS PROTEIN A-RELATED"/>
    <property type="match status" value="1"/>
</dbReference>
<dbReference type="RefSeq" id="WP_170137170.1">
    <property type="nucleotide sequence ID" value="NZ_BMJS01000003.1"/>
</dbReference>
<comment type="subunit">
    <text evidence="3">Homodimer.</text>
</comment>
<dbReference type="InterPro" id="IPR006015">
    <property type="entry name" value="Universal_stress_UspA"/>
</dbReference>
<dbReference type="Gene3D" id="3.40.50.620">
    <property type="entry name" value="HUPs"/>
    <property type="match status" value="2"/>
</dbReference>
<comment type="similarity">
    <text evidence="2">Belongs to the universal stress protein A family.</text>
</comment>
<evidence type="ECO:0000256" key="4">
    <source>
        <dbReference type="ARBA" id="ARBA00022490"/>
    </source>
</evidence>
<accession>A0A8J2Z311</accession>
<sequence length="285" mass="31293">MTYKKALVAVNIYEDTEHVIASAKAIAHKLKLKLDVMTVIDNAAEFVPAAMDFQKSLQENAKQKLKEIKPQFDGINAEFHIAQGNPNYEITHYAEAHDCDLIIIGSHARHGLNLLLGSTANSVLHKAKCDVLTVRIRENNPNQVMNYGKILLATDLEDDSAQVASLAKEIAHTFDSSVSTICVQGDPTVVTGIYGIVPEVQSQLTEDMQQKLNDWSNKYQFKGHRYLQAGSAADEITETANSHGYGLIVIGSHQRGAFGRFFLGSTANAVLHHAKQDVLVTKLKA</sequence>